<organism evidence="1 2">
    <name type="scientific">Chelonia mydas</name>
    <name type="common">Green sea-turtle</name>
    <name type="synonym">Chelonia agassizi</name>
    <dbReference type="NCBI Taxonomy" id="8469"/>
    <lineage>
        <taxon>Eukaryota</taxon>
        <taxon>Metazoa</taxon>
        <taxon>Chordata</taxon>
        <taxon>Craniata</taxon>
        <taxon>Vertebrata</taxon>
        <taxon>Euteleostomi</taxon>
        <taxon>Archelosauria</taxon>
        <taxon>Testudinata</taxon>
        <taxon>Testudines</taxon>
        <taxon>Cryptodira</taxon>
        <taxon>Durocryptodira</taxon>
        <taxon>Americhelydia</taxon>
        <taxon>Chelonioidea</taxon>
        <taxon>Cheloniidae</taxon>
        <taxon>Chelonia</taxon>
    </lineage>
</organism>
<evidence type="ECO:0000313" key="2">
    <source>
        <dbReference type="Proteomes" id="UP000031443"/>
    </source>
</evidence>
<evidence type="ECO:0000313" key="1">
    <source>
        <dbReference type="EMBL" id="EMP41510.1"/>
    </source>
</evidence>
<accession>M7C047</accession>
<keyword evidence="2" id="KW-1185">Reference proteome</keyword>
<dbReference type="Proteomes" id="UP000031443">
    <property type="component" value="Unassembled WGS sequence"/>
</dbReference>
<dbReference type="AlphaFoldDB" id="M7C047"/>
<sequence>MALGNSGVRLQCLLPARQGLDWRSPEGFAGKTDKLMCQELPHSLTAAKPSITEAERGMDPELVRKTLMGRQIAVELLLKLQTDSEDSDDDIDSSSPYDTRLLVAFMDMLTTDEFVLKDISLRRVTREAREGLLLQCGFCPGPYAACLRAAMVPPPLTAQWCRHVSLTGTRSTVALPRNLCKWIAQLLYETFEEITGADYRDVREHINALFCI</sequence>
<reference evidence="2" key="1">
    <citation type="journal article" date="2013" name="Nat. Genet.">
        <title>The draft genomes of soft-shell turtle and green sea turtle yield insights into the development and evolution of the turtle-specific body plan.</title>
        <authorList>
            <person name="Wang Z."/>
            <person name="Pascual-Anaya J."/>
            <person name="Zadissa A."/>
            <person name="Li W."/>
            <person name="Niimura Y."/>
            <person name="Huang Z."/>
            <person name="Li C."/>
            <person name="White S."/>
            <person name="Xiong Z."/>
            <person name="Fang D."/>
            <person name="Wang B."/>
            <person name="Ming Y."/>
            <person name="Chen Y."/>
            <person name="Zheng Y."/>
            <person name="Kuraku S."/>
            <person name="Pignatelli M."/>
            <person name="Herrero J."/>
            <person name="Beal K."/>
            <person name="Nozawa M."/>
            <person name="Li Q."/>
            <person name="Wang J."/>
            <person name="Zhang H."/>
            <person name="Yu L."/>
            <person name="Shigenobu S."/>
            <person name="Wang J."/>
            <person name="Liu J."/>
            <person name="Flicek P."/>
            <person name="Searle S."/>
            <person name="Wang J."/>
            <person name="Kuratani S."/>
            <person name="Yin Y."/>
            <person name="Aken B."/>
            <person name="Zhang G."/>
            <person name="Irie N."/>
        </authorList>
    </citation>
    <scope>NUCLEOTIDE SEQUENCE [LARGE SCALE GENOMIC DNA]</scope>
</reference>
<protein>
    <submittedName>
        <fullName evidence="1">Uncharacterized protein</fullName>
    </submittedName>
</protein>
<proteinExistence type="predicted"/>
<dbReference type="EMBL" id="KB489737">
    <property type="protein sequence ID" value="EMP41510.1"/>
    <property type="molecule type" value="Genomic_DNA"/>
</dbReference>
<gene>
    <name evidence="1" type="ORF">UY3_01218</name>
</gene>
<name>M7C047_CHEMY</name>